<dbReference type="Proteomes" id="UP000277498">
    <property type="component" value="Unassembled WGS sequence"/>
</dbReference>
<dbReference type="OrthoDB" id="6305173at2"/>
<reference evidence="3 4" key="1">
    <citation type="submission" date="2018-11" db="EMBL/GenBank/DDBJ databases">
        <authorList>
            <person name="Criscuolo A."/>
        </authorList>
    </citation>
    <scope>NUCLEOTIDE SEQUENCE [LARGE SCALE GENOMIC DNA]</scope>
    <source>
        <strain evidence="3">ACIP111625</strain>
    </source>
</reference>
<dbReference type="InterPro" id="IPR028992">
    <property type="entry name" value="Hedgehog/Intein_dom"/>
</dbReference>
<feature type="compositionally biased region" description="Low complexity" evidence="1">
    <location>
        <begin position="1"/>
        <end position="20"/>
    </location>
</feature>
<accession>A0A3P5WS09</accession>
<feature type="region of interest" description="Disordered" evidence="1">
    <location>
        <begin position="1"/>
        <end position="22"/>
    </location>
</feature>
<dbReference type="SUPFAM" id="SSF51294">
    <property type="entry name" value="Hedgehog/intein (Hint) domain"/>
    <property type="match status" value="1"/>
</dbReference>
<evidence type="ECO:0000256" key="1">
    <source>
        <dbReference type="SAM" id="MobiDB-lite"/>
    </source>
</evidence>
<dbReference type="RefSeq" id="WP_124085638.1">
    <property type="nucleotide sequence ID" value="NZ_UXAW01000051.1"/>
</dbReference>
<evidence type="ECO:0000313" key="4">
    <source>
        <dbReference type="Proteomes" id="UP000277498"/>
    </source>
</evidence>
<sequence>MTDSPSRATASRAAPASPSPGHACQVFAADDIWVSAGANMGDGLGLPDEVESGDIYQLEPGARPARLVLTHPEAGADPRVGEGSAVGRPGDPVATIARYTLMADDGDRIEILLLQVAGGLYVLPLSPVSERAEYTLLTTDTTPGDIRLSELMCLSFARGTGITLADGRQVAVENLEPGMKILTRDHGPQVLRLVGRATLRAVGVFAPVVITAGTLGNSGDLIVSQHHRMFLYQRHRVPGLATSELLVQARWLADGERVFIREGGFTDWFSLIFDHHEIIYAEGIPAESLMVNDATISRLPPELAAEVQTRFPGLAQVQHFGTEAGRQFLETLGGEALYPARTRGGPGR</sequence>
<dbReference type="AlphaFoldDB" id="A0A3P5WS09"/>
<dbReference type="InterPro" id="IPR036844">
    <property type="entry name" value="Hint_dom_sf"/>
</dbReference>
<feature type="domain" description="Hedgehog/Intein (Hint)" evidence="2">
    <location>
        <begin position="155"/>
        <end position="290"/>
    </location>
</feature>
<evidence type="ECO:0000313" key="3">
    <source>
        <dbReference type="EMBL" id="VDC24478.1"/>
    </source>
</evidence>
<organism evidence="3 4">
    <name type="scientific">Pseudogemmobacter humi</name>
    <dbReference type="NCBI Taxonomy" id="2483812"/>
    <lineage>
        <taxon>Bacteria</taxon>
        <taxon>Pseudomonadati</taxon>
        <taxon>Pseudomonadota</taxon>
        <taxon>Alphaproteobacteria</taxon>
        <taxon>Rhodobacterales</taxon>
        <taxon>Paracoccaceae</taxon>
        <taxon>Pseudogemmobacter</taxon>
    </lineage>
</organism>
<evidence type="ECO:0000259" key="2">
    <source>
        <dbReference type="Pfam" id="PF13403"/>
    </source>
</evidence>
<keyword evidence="4" id="KW-1185">Reference proteome</keyword>
<dbReference type="Pfam" id="PF13403">
    <property type="entry name" value="Hint_2"/>
    <property type="match status" value="1"/>
</dbReference>
<name>A0A3P5WS09_9RHOB</name>
<proteinExistence type="predicted"/>
<dbReference type="EMBL" id="UXAW01000051">
    <property type="protein sequence ID" value="VDC24478.1"/>
    <property type="molecule type" value="Genomic_DNA"/>
</dbReference>
<gene>
    <name evidence="3" type="ORF">XINFAN_01210</name>
</gene>
<protein>
    <recommendedName>
        <fullName evidence="2">Hedgehog/Intein (Hint) domain-containing protein</fullName>
    </recommendedName>
</protein>